<dbReference type="SUPFAM" id="SSF81606">
    <property type="entry name" value="PP2C-like"/>
    <property type="match status" value="1"/>
</dbReference>
<dbReference type="EMBL" id="PDJD01000001">
    <property type="protein sequence ID" value="PFG18806.1"/>
    <property type="molecule type" value="Genomic_DNA"/>
</dbReference>
<proteinExistence type="predicted"/>
<comment type="caution">
    <text evidence="2">The sequence shown here is derived from an EMBL/GenBank/DDBJ whole genome shotgun (WGS) entry which is preliminary data.</text>
</comment>
<name>A0A2A9CXE3_9MICO</name>
<reference evidence="2 3" key="1">
    <citation type="submission" date="2017-10" db="EMBL/GenBank/DDBJ databases">
        <title>Sequencing the genomes of 1000 actinobacteria strains.</title>
        <authorList>
            <person name="Klenk H.-P."/>
        </authorList>
    </citation>
    <scope>NUCLEOTIDE SEQUENCE [LARGE SCALE GENOMIC DNA]</scope>
    <source>
        <strain evidence="2 3">DSM 21801</strain>
    </source>
</reference>
<accession>A0A2A9CXE3</accession>
<dbReference type="AlphaFoldDB" id="A0A2A9CXE3"/>
<organism evidence="2 3">
    <name type="scientific">Serinibacter salmoneus</name>
    <dbReference type="NCBI Taxonomy" id="556530"/>
    <lineage>
        <taxon>Bacteria</taxon>
        <taxon>Bacillati</taxon>
        <taxon>Actinomycetota</taxon>
        <taxon>Actinomycetes</taxon>
        <taxon>Micrococcales</taxon>
        <taxon>Beutenbergiaceae</taxon>
        <taxon>Serinibacter</taxon>
    </lineage>
</organism>
<dbReference type="Gene3D" id="3.60.40.10">
    <property type="entry name" value="PPM-type phosphatase domain"/>
    <property type="match status" value="1"/>
</dbReference>
<dbReference type="InterPro" id="IPR036457">
    <property type="entry name" value="PPM-type-like_dom_sf"/>
</dbReference>
<sequence>MAARCPECGDVFASDGYCLRCGTPAPSERDHVELCPSPGVAGVSDRGRERERNEDALDVLVPGLAPAPAWGTPPPSAAFPAASEAPPGLAAVVVCDGVAAAPRSEVASLAAVQAATARIGHGLGAGGGDLAGAGGPAHAVEPSQALDPADTAELPRLAAVDRGEVLCALTAAGARAASRAVTRVTADLGDPAQPPSATYLAVIVEQPAGCPDDGQLGGGQLDGGERVAAPLVAVGWLGDCRCYWLPDEGEARLITRDHSWAAELMASGMSPEEAARAPQAHAITRWIGIDAPDDVASTARFDPPGPGWVLACSDGLWNYAAEPQAIARVLLEVSSIAQPASAGPAAAQEIASGMVAWANAQGGRDNITAALIRISAR</sequence>
<dbReference type="Proteomes" id="UP000224915">
    <property type="component" value="Unassembled WGS sequence"/>
</dbReference>
<feature type="domain" description="PPM-type phosphatase" evidence="1">
    <location>
        <begin position="39"/>
        <end position="374"/>
    </location>
</feature>
<evidence type="ECO:0000313" key="3">
    <source>
        <dbReference type="Proteomes" id="UP000224915"/>
    </source>
</evidence>
<dbReference type="RefSeq" id="WP_098468039.1">
    <property type="nucleotide sequence ID" value="NZ_PDJD01000001.1"/>
</dbReference>
<evidence type="ECO:0000313" key="2">
    <source>
        <dbReference type="EMBL" id="PFG18806.1"/>
    </source>
</evidence>
<evidence type="ECO:0000259" key="1">
    <source>
        <dbReference type="PROSITE" id="PS51746"/>
    </source>
</evidence>
<gene>
    <name evidence="2" type="ORF">ATL40_0350</name>
</gene>
<protein>
    <submittedName>
        <fullName evidence="2">Serine/threonine protein phosphatase PrpC</fullName>
    </submittedName>
</protein>
<dbReference type="PROSITE" id="PS51746">
    <property type="entry name" value="PPM_2"/>
    <property type="match status" value="1"/>
</dbReference>
<dbReference type="SMART" id="SM00332">
    <property type="entry name" value="PP2Cc"/>
    <property type="match status" value="1"/>
</dbReference>
<keyword evidence="3" id="KW-1185">Reference proteome</keyword>
<dbReference type="InterPro" id="IPR001932">
    <property type="entry name" value="PPM-type_phosphatase-like_dom"/>
</dbReference>
<dbReference type="OrthoDB" id="9801841at2"/>